<comment type="catalytic activity">
    <reaction evidence="4">
        <text>[phosphatase 2A protein]-C-terminal L-leucine methyl ester + H2O = [phosphatase 2A protein]-C-terminal L-leucine + methanol + H(+)</text>
        <dbReference type="Rhea" id="RHEA:48548"/>
        <dbReference type="Rhea" id="RHEA-COMP:12134"/>
        <dbReference type="Rhea" id="RHEA-COMP:12135"/>
        <dbReference type="ChEBI" id="CHEBI:15377"/>
        <dbReference type="ChEBI" id="CHEBI:15378"/>
        <dbReference type="ChEBI" id="CHEBI:17790"/>
        <dbReference type="ChEBI" id="CHEBI:90516"/>
        <dbReference type="ChEBI" id="CHEBI:90517"/>
        <dbReference type="EC" id="3.1.1.89"/>
    </reaction>
</comment>
<reference evidence="8" key="5">
    <citation type="journal article" date="2021" name="G3 (Bethesda)">
        <title>Aegilops tauschii genome assembly Aet v5.0 features greater sequence contiguity and improved annotation.</title>
        <authorList>
            <person name="Wang L."/>
            <person name="Zhu T."/>
            <person name="Rodriguez J.C."/>
            <person name="Deal K.R."/>
            <person name="Dubcovsky J."/>
            <person name="McGuire P.E."/>
            <person name="Lux T."/>
            <person name="Spannagl M."/>
            <person name="Mayer K.F.X."/>
            <person name="Baldrich P."/>
            <person name="Meyers B.C."/>
            <person name="Huo N."/>
            <person name="Gu Y.Q."/>
            <person name="Zhou H."/>
            <person name="Devos K.M."/>
            <person name="Bennetzen J.L."/>
            <person name="Unver T."/>
            <person name="Budak H."/>
            <person name="Gulick P.J."/>
            <person name="Galiba G."/>
            <person name="Kalapos B."/>
            <person name="Nelson D.R."/>
            <person name="Li P."/>
            <person name="You F.M."/>
            <person name="Luo M.C."/>
            <person name="Dvorak J."/>
        </authorList>
    </citation>
    <scope>NUCLEOTIDE SEQUENCE [LARGE SCALE GENOMIC DNA]</scope>
    <source>
        <strain evidence="8">cv. AL8/78</strain>
    </source>
</reference>
<dbReference type="InterPro" id="IPR029058">
    <property type="entry name" value="AB_hydrolase_fold"/>
</dbReference>
<evidence type="ECO:0000313" key="9">
    <source>
        <dbReference type="Proteomes" id="UP000015105"/>
    </source>
</evidence>
<accession>A0A453C1S9</accession>
<keyword evidence="9" id="KW-1185">Reference proteome</keyword>
<feature type="active site" evidence="6">
    <location>
        <position position="119"/>
    </location>
</feature>
<dbReference type="EC" id="3.1.1.-" evidence="5"/>
<dbReference type="GO" id="GO:0051723">
    <property type="term" value="F:protein methylesterase activity"/>
    <property type="evidence" value="ECO:0007669"/>
    <property type="project" value="UniProtKB-EC"/>
</dbReference>
<comment type="similarity">
    <text evidence="1 5">Belongs to the AB hydrolase superfamily.</text>
</comment>
<dbReference type="Proteomes" id="UP000015105">
    <property type="component" value="Chromosome 2D"/>
</dbReference>
<evidence type="ECO:0000256" key="4">
    <source>
        <dbReference type="ARBA" id="ARBA00049203"/>
    </source>
</evidence>
<dbReference type="Pfam" id="PF12697">
    <property type="entry name" value="Abhydrolase_6"/>
    <property type="match status" value="1"/>
</dbReference>
<evidence type="ECO:0000256" key="1">
    <source>
        <dbReference type="ARBA" id="ARBA00008645"/>
    </source>
</evidence>
<evidence type="ECO:0000256" key="2">
    <source>
        <dbReference type="ARBA" id="ARBA00022487"/>
    </source>
</evidence>
<name>A0A453C1S9_AEGTS</name>
<evidence type="ECO:0000256" key="5">
    <source>
        <dbReference type="PIRNR" id="PIRNR022950"/>
    </source>
</evidence>
<dbReference type="PIRSF" id="PIRSF022950">
    <property type="entry name" value="PPase_methylesterase_euk"/>
    <property type="match status" value="1"/>
</dbReference>
<dbReference type="PRINTS" id="PR00111">
    <property type="entry name" value="ABHYDROLASE"/>
</dbReference>
<evidence type="ECO:0000259" key="7">
    <source>
        <dbReference type="Pfam" id="PF12697"/>
    </source>
</evidence>
<comment type="function">
    <text evidence="5">Demethylates proteins that have been reversibly carboxymethylated.</text>
</comment>
<proteinExistence type="inferred from homology"/>
<reference evidence="9" key="1">
    <citation type="journal article" date="2014" name="Science">
        <title>Ancient hybridizations among the ancestral genomes of bread wheat.</title>
        <authorList>
            <consortium name="International Wheat Genome Sequencing Consortium,"/>
            <person name="Marcussen T."/>
            <person name="Sandve S.R."/>
            <person name="Heier L."/>
            <person name="Spannagl M."/>
            <person name="Pfeifer M."/>
            <person name="Jakobsen K.S."/>
            <person name="Wulff B.B."/>
            <person name="Steuernagel B."/>
            <person name="Mayer K.F."/>
            <person name="Olsen O.A."/>
        </authorList>
    </citation>
    <scope>NUCLEOTIDE SEQUENCE [LARGE SCALE GENOMIC DNA]</scope>
    <source>
        <strain evidence="9">cv. AL8/78</strain>
    </source>
</reference>
<dbReference type="InterPro" id="IPR000073">
    <property type="entry name" value="AB_hydrolase_1"/>
</dbReference>
<evidence type="ECO:0000256" key="3">
    <source>
        <dbReference type="ARBA" id="ARBA00022801"/>
    </source>
</evidence>
<reference evidence="9" key="2">
    <citation type="journal article" date="2017" name="Nat. Plants">
        <title>The Aegilops tauschii genome reveals multiple impacts of transposons.</title>
        <authorList>
            <person name="Zhao G."/>
            <person name="Zou C."/>
            <person name="Li K."/>
            <person name="Wang K."/>
            <person name="Li T."/>
            <person name="Gao L."/>
            <person name="Zhang X."/>
            <person name="Wang H."/>
            <person name="Yang Z."/>
            <person name="Liu X."/>
            <person name="Jiang W."/>
            <person name="Mao L."/>
            <person name="Kong X."/>
            <person name="Jiao Y."/>
            <person name="Jia J."/>
        </authorList>
    </citation>
    <scope>NUCLEOTIDE SEQUENCE [LARGE SCALE GENOMIC DNA]</scope>
    <source>
        <strain evidence="9">cv. AL8/78</strain>
    </source>
</reference>
<keyword evidence="2 5" id="KW-0719">Serine esterase</keyword>
<evidence type="ECO:0000256" key="6">
    <source>
        <dbReference type="PIRSR" id="PIRSR022950-1"/>
    </source>
</evidence>
<dbReference type="InterPro" id="IPR000639">
    <property type="entry name" value="Epox_hydrolase-like"/>
</dbReference>
<sequence length="342" mass="38014">RSHSLHKYAPMDWSAYFDEERPVAIPNTEDVFNVYMAGSEGPVVFCLHGGGYSGLSFALAANQIKGKARVVAMDLRGHGKSSTSDDLDLSIETLTNDVIAVIRTLYGDPPPAIILVGHSMGGSVAVHVAARRAIRNLHGLVVVDVVEVSNSLLMLDLTLWLHMKRSDSLLIPNFSIRTQGTAMASLIHMQKILLNRAQHFPSIEKAIEWSVKGGPLRNIDSARISIPSTLKYDESKECYTYRTPLEKTEKYWKGWYEGLSDKFLSCPVQKILLLAGTDRLDRALTIGQMQGKFQMIVVRHTGHAIQEDVPEEFASHILNFISRNKIGPNGVEIPGLIKKWQQ</sequence>
<reference evidence="8" key="3">
    <citation type="journal article" date="2017" name="Nature">
        <title>Genome sequence of the progenitor of the wheat D genome Aegilops tauschii.</title>
        <authorList>
            <person name="Luo M.C."/>
            <person name="Gu Y.Q."/>
            <person name="Puiu D."/>
            <person name="Wang H."/>
            <person name="Twardziok S.O."/>
            <person name="Deal K.R."/>
            <person name="Huo N."/>
            <person name="Zhu T."/>
            <person name="Wang L."/>
            <person name="Wang Y."/>
            <person name="McGuire P.E."/>
            <person name="Liu S."/>
            <person name="Long H."/>
            <person name="Ramasamy R.K."/>
            <person name="Rodriguez J.C."/>
            <person name="Van S.L."/>
            <person name="Yuan L."/>
            <person name="Wang Z."/>
            <person name="Xia Z."/>
            <person name="Xiao L."/>
            <person name="Anderson O.D."/>
            <person name="Ouyang S."/>
            <person name="Liang Y."/>
            <person name="Zimin A.V."/>
            <person name="Pertea G."/>
            <person name="Qi P."/>
            <person name="Bennetzen J.L."/>
            <person name="Dai X."/>
            <person name="Dawson M.W."/>
            <person name="Muller H.G."/>
            <person name="Kugler K."/>
            <person name="Rivarola-Duarte L."/>
            <person name="Spannagl M."/>
            <person name="Mayer K.F.X."/>
            <person name="Lu F.H."/>
            <person name="Bevan M.W."/>
            <person name="Leroy P."/>
            <person name="Li P."/>
            <person name="You F.M."/>
            <person name="Sun Q."/>
            <person name="Liu Z."/>
            <person name="Lyons E."/>
            <person name="Wicker T."/>
            <person name="Salzberg S.L."/>
            <person name="Devos K.M."/>
            <person name="Dvorak J."/>
        </authorList>
    </citation>
    <scope>NUCLEOTIDE SEQUENCE [LARGE SCALE GENOMIC DNA]</scope>
    <source>
        <strain evidence="8">cv. AL8/78</strain>
    </source>
</reference>
<keyword evidence="3 5" id="KW-0378">Hydrolase</keyword>
<organism evidence="8 9">
    <name type="scientific">Aegilops tauschii subsp. strangulata</name>
    <name type="common">Goatgrass</name>
    <dbReference type="NCBI Taxonomy" id="200361"/>
    <lineage>
        <taxon>Eukaryota</taxon>
        <taxon>Viridiplantae</taxon>
        <taxon>Streptophyta</taxon>
        <taxon>Embryophyta</taxon>
        <taxon>Tracheophyta</taxon>
        <taxon>Spermatophyta</taxon>
        <taxon>Magnoliopsida</taxon>
        <taxon>Liliopsida</taxon>
        <taxon>Poales</taxon>
        <taxon>Poaceae</taxon>
        <taxon>BOP clade</taxon>
        <taxon>Pooideae</taxon>
        <taxon>Triticodae</taxon>
        <taxon>Triticeae</taxon>
        <taxon>Triticinae</taxon>
        <taxon>Aegilops</taxon>
    </lineage>
</organism>
<dbReference type="Gramene" id="AET2Gv20703900.10">
    <property type="protein sequence ID" value="AET2Gv20703900.10"/>
    <property type="gene ID" value="AET2Gv20703900"/>
</dbReference>
<feature type="active site" evidence="6">
    <location>
        <position position="144"/>
    </location>
</feature>
<dbReference type="EnsemblPlants" id="AET2Gv20703900.10">
    <property type="protein sequence ID" value="AET2Gv20703900.10"/>
    <property type="gene ID" value="AET2Gv20703900"/>
</dbReference>
<protein>
    <recommendedName>
        <fullName evidence="5">Protein phosphatase methylesterase 1</fullName>
        <shortName evidence="5">PME-1</shortName>
        <ecNumber evidence="5">3.1.1.-</ecNumber>
    </recommendedName>
</protein>
<dbReference type="InterPro" id="IPR016812">
    <property type="entry name" value="PPase_methylesterase_euk"/>
</dbReference>
<dbReference type="PANTHER" id="PTHR14189">
    <property type="entry name" value="PROTEIN PHOSPHATASE METHYLESTERASE-1 RELATED"/>
    <property type="match status" value="1"/>
</dbReference>
<evidence type="ECO:0000313" key="8">
    <source>
        <dbReference type="EnsemblPlants" id="AET2Gv20703900.10"/>
    </source>
</evidence>
<reference evidence="8" key="4">
    <citation type="submission" date="2019-03" db="UniProtKB">
        <authorList>
            <consortium name="EnsemblPlants"/>
        </authorList>
    </citation>
    <scope>IDENTIFICATION</scope>
</reference>
<feature type="active site" evidence="6">
    <location>
        <position position="303"/>
    </location>
</feature>
<dbReference type="Gene3D" id="3.40.50.1820">
    <property type="entry name" value="alpha/beta hydrolase"/>
    <property type="match status" value="1"/>
</dbReference>
<feature type="domain" description="AB hydrolase-1" evidence="7">
    <location>
        <begin position="44"/>
        <end position="314"/>
    </location>
</feature>
<dbReference type="AlphaFoldDB" id="A0A453C1S9"/>
<dbReference type="PRINTS" id="PR00412">
    <property type="entry name" value="EPOXHYDRLASE"/>
</dbReference>
<dbReference type="SUPFAM" id="SSF53474">
    <property type="entry name" value="alpha/beta-Hydrolases"/>
    <property type="match status" value="1"/>
</dbReference>
<dbReference type="PANTHER" id="PTHR14189:SF0">
    <property type="entry name" value="PROTEIN PHOSPHATASE METHYLESTERASE 1"/>
    <property type="match status" value="1"/>
</dbReference>